<dbReference type="EMBL" id="JAFMYV010000002">
    <property type="protein sequence ID" value="MBO0936060.1"/>
    <property type="molecule type" value="Genomic_DNA"/>
</dbReference>
<evidence type="ECO:0000259" key="6">
    <source>
        <dbReference type="SMART" id="SM00849"/>
    </source>
</evidence>
<comment type="similarity">
    <text evidence="1">Belongs to the metallo-beta-lactamase superfamily.</text>
</comment>
<dbReference type="Pfam" id="PF00753">
    <property type="entry name" value="Lactamase_B"/>
    <property type="match status" value="1"/>
</dbReference>
<dbReference type="Proteomes" id="UP000664034">
    <property type="component" value="Unassembled WGS sequence"/>
</dbReference>
<dbReference type="PANTHER" id="PTHR42978:SF6">
    <property type="entry name" value="QUORUM-QUENCHING LACTONASE YTNP-RELATED"/>
    <property type="match status" value="1"/>
</dbReference>
<keyword evidence="4" id="KW-0862">Zinc</keyword>
<reference evidence="7" key="1">
    <citation type="submission" date="2021-03" db="EMBL/GenBank/DDBJ databases">
        <title>Fibrella sp. HMF5335 genome sequencing and assembly.</title>
        <authorList>
            <person name="Kang H."/>
            <person name="Kim H."/>
            <person name="Bae S."/>
            <person name="Joh K."/>
        </authorList>
    </citation>
    <scope>NUCLEOTIDE SEQUENCE</scope>
    <source>
        <strain evidence="7">HMF5335</strain>
    </source>
</reference>
<dbReference type="PANTHER" id="PTHR42978">
    <property type="entry name" value="QUORUM-QUENCHING LACTONASE YTNP-RELATED-RELATED"/>
    <property type="match status" value="1"/>
</dbReference>
<feature type="domain" description="Metallo-beta-lactamase" evidence="6">
    <location>
        <begin position="96"/>
        <end position="307"/>
    </location>
</feature>
<evidence type="ECO:0000256" key="3">
    <source>
        <dbReference type="ARBA" id="ARBA00022801"/>
    </source>
</evidence>
<sequence length="333" mass="36507">MNRRTLLKTSLAAGALSPWPLASALAQGQPITPPGNDRKPNGFKRVALGDLELTILTDGYIRQSPVHPFLAPLAQPDQVKAALEAAFRPTDVIDVAMNVLVIESKDRLVLLDTGMGVFAGPTQGQLPKSLAEAGFKASEFTDVIVSHAHTDHIGGLVNQQNKLVFSRAAIHMAKAEYDFWQRATLADFRKSPAYQMPDFVKKTIADIQRVLGHLAPNLTFIDTSRELHGMFSFELAPGHTPGLTMTTIRSKNEKLVCIADLIHSDALLFAHPEWGFFGDTDIDQAVASRINMLQQLSASKNKTFAYHLPWPGLGHVRPKGTAFEWVPDVYSVP</sequence>
<proteinExistence type="inferred from homology"/>
<dbReference type="GO" id="GO:0046872">
    <property type="term" value="F:metal ion binding"/>
    <property type="evidence" value="ECO:0007669"/>
    <property type="project" value="UniProtKB-KW"/>
</dbReference>
<protein>
    <submittedName>
        <fullName evidence="7">MBL fold metallo-hydrolase</fullName>
    </submittedName>
</protein>
<dbReference type="Gene3D" id="3.60.15.10">
    <property type="entry name" value="Ribonuclease Z/Hydroxyacylglutathione hydrolase-like"/>
    <property type="match status" value="1"/>
</dbReference>
<feature type="signal peptide" evidence="5">
    <location>
        <begin position="1"/>
        <end position="24"/>
    </location>
</feature>
<keyword evidence="8" id="KW-1185">Reference proteome</keyword>
<evidence type="ECO:0000256" key="4">
    <source>
        <dbReference type="ARBA" id="ARBA00022833"/>
    </source>
</evidence>
<dbReference type="SUPFAM" id="SSF56281">
    <property type="entry name" value="Metallo-hydrolase/oxidoreductase"/>
    <property type="match status" value="1"/>
</dbReference>
<dbReference type="SMART" id="SM00849">
    <property type="entry name" value="Lactamase_B"/>
    <property type="match status" value="1"/>
</dbReference>
<accession>A0A939GFX7</accession>
<feature type="chain" id="PRO_5037221807" evidence="5">
    <location>
        <begin position="25"/>
        <end position="333"/>
    </location>
</feature>
<dbReference type="AlphaFoldDB" id="A0A939GFX7"/>
<dbReference type="CDD" id="cd07720">
    <property type="entry name" value="OPHC2-like_MBL-fold"/>
    <property type="match status" value="1"/>
</dbReference>
<dbReference type="GO" id="GO:0016787">
    <property type="term" value="F:hydrolase activity"/>
    <property type="evidence" value="ECO:0007669"/>
    <property type="project" value="UniProtKB-KW"/>
</dbReference>
<gene>
    <name evidence="7" type="ORF">J2I47_05830</name>
</gene>
<organism evidence="7 8">
    <name type="scientific">Fibrella rubiginis</name>
    <dbReference type="NCBI Taxonomy" id="2817060"/>
    <lineage>
        <taxon>Bacteria</taxon>
        <taxon>Pseudomonadati</taxon>
        <taxon>Bacteroidota</taxon>
        <taxon>Cytophagia</taxon>
        <taxon>Cytophagales</taxon>
        <taxon>Spirosomataceae</taxon>
        <taxon>Fibrella</taxon>
    </lineage>
</organism>
<keyword evidence="5" id="KW-0732">Signal</keyword>
<comment type="caution">
    <text evidence="7">The sequence shown here is derived from an EMBL/GenBank/DDBJ whole genome shotgun (WGS) entry which is preliminary data.</text>
</comment>
<evidence type="ECO:0000256" key="1">
    <source>
        <dbReference type="ARBA" id="ARBA00007749"/>
    </source>
</evidence>
<evidence type="ECO:0000313" key="8">
    <source>
        <dbReference type="Proteomes" id="UP000664034"/>
    </source>
</evidence>
<dbReference type="InterPro" id="IPR051013">
    <property type="entry name" value="MBL_superfamily_lactonases"/>
</dbReference>
<keyword evidence="2" id="KW-0479">Metal-binding</keyword>
<evidence type="ECO:0000256" key="5">
    <source>
        <dbReference type="SAM" id="SignalP"/>
    </source>
</evidence>
<evidence type="ECO:0000313" key="7">
    <source>
        <dbReference type="EMBL" id="MBO0936060.1"/>
    </source>
</evidence>
<keyword evidence="3" id="KW-0378">Hydrolase</keyword>
<evidence type="ECO:0000256" key="2">
    <source>
        <dbReference type="ARBA" id="ARBA00022723"/>
    </source>
</evidence>
<name>A0A939GFX7_9BACT</name>
<dbReference type="InterPro" id="IPR036866">
    <property type="entry name" value="RibonucZ/Hydroxyglut_hydro"/>
</dbReference>
<dbReference type="InterPro" id="IPR001279">
    <property type="entry name" value="Metallo-B-lactamas"/>
</dbReference>
<dbReference type="RefSeq" id="WP_207363605.1">
    <property type="nucleotide sequence ID" value="NZ_JAFMYV010000002.1"/>
</dbReference>